<evidence type="ECO:0000256" key="4">
    <source>
        <dbReference type="ARBA" id="ARBA00022857"/>
    </source>
</evidence>
<keyword evidence="4" id="KW-0521">NADP</keyword>
<feature type="domain" description="FAD-binding" evidence="8">
    <location>
        <begin position="173"/>
        <end position="411"/>
    </location>
</feature>
<keyword evidence="7" id="KW-0812">Transmembrane</keyword>
<keyword evidence="2" id="KW-0285">Flavoprotein</keyword>
<dbReference type="OrthoDB" id="10053569at2759"/>
<dbReference type="AlphaFoldDB" id="A0A1Y1ICX9"/>
<evidence type="ECO:0000313" key="9">
    <source>
        <dbReference type="EMBL" id="GAQ86566.1"/>
    </source>
</evidence>
<dbReference type="InterPro" id="IPR036188">
    <property type="entry name" value="FAD/NAD-bd_sf"/>
</dbReference>
<dbReference type="PANTHER" id="PTHR46028">
    <property type="entry name" value="KYNURENINE 3-MONOOXYGENASE"/>
    <property type="match status" value="1"/>
</dbReference>
<reference evidence="9 10" key="1">
    <citation type="journal article" date="2014" name="Nat. Commun.">
        <title>Klebsormidium flaccidum genome reveals primary factors for plant terrestrial adaptation.</title>
        <authorList>
            <person name="Hori K."/>
            <person name="Maruyama F."/>
            <person name="Fujisawa T."/>
            <person name="Togashi T."/>
            <person name="Yamamoto N."/>
            <person name="Seo M."/>
            <person name="Sato S."/>
            <person name="Yamada T."/>
            <person name="Mori H."/>
            <person name="Tajima N."/>
            <person name="Moriyama T."/>
            <person name="Ikeuchi M."/>
            <person name="Watanabe M."/>
            <person name="Wada H."/>
            <person name="Kobayashi K."/>
            <person name="Saito M."/>
            <person name="Masuda T."/>
            <person name="Sasaki-Sekimoto Y."/>
            <person name="Mashiguchi K."/>
            <person name="Awai K."/>
            <person name="Shimojima M."/>
            <person name="Masuda S."/>
            <person name="Iwai M."/>
            <person name="Nobusawa T."/>
            <person name="Narise T."/>
            <person name="Kondo S."/>
            <person name="Saito H."/>
            <person name="Sato R."/>
            <person name="Murakawa M."/>
            <person name="Ihara Y."/>
            <person name="Oshima-Yamada Y."/>
            <person name="Ohtaka K."/>
            <person name="Satoh M."/>
            <person name="Sonobe K."/>
            <person name="Ishii M."/>
            <person name="Ohtani R."/>
            <person name="Kanamori-Sato M."/>
            <person name="Honoki R."/>
            <person name="Miyazaki D."/>
            <person name="Mochizuki H."/>
            <person name="Umetsu J."/>
            <person name="Higashi K."/>
            <person name="Shibata D."/>
            <person name="Kamiya Y."/>
            <person name="Sato N."/>
            <person name="Nakamura Y."/>
            <person name="Tabata S."/>
            <person name="Ida S."/>
            <person name="Kurokawa K."/>
            <person name="Ohta H."/>
        </authorList>
    </citation>
    <scope>NUCLEOTIDE SEQUENCE [LARGE SCALE GENOMIC DNA]</scope>
    <source>
        <strain evidence="9 10">NIES-2285</strain>
    </source>
</reference>
<evidence type="ECO:0000256" key="3">
    <source>
        <dbReference type="ARBA" id="ARBA00022827"/>
    </source>
</evidence>
<feature type="transmembrane region" description="Helical" evidence="7">
    <location>
        <begin position="432"/>
        <end position="455"/>
    </location>
</feature>
<name>A0A1Y1ICX9_KLENI</name>
<evidence type="ECO:0000313" key="10">
    <source>
        <dbReference type="Proteomes" id="UP000054558"/>
    </source>
</evidence>
<dbReference type="SUPFAM" id="SSF51905">
    <property type="entry name" value="FAD/NAD(P)-binding domain"/>
    <property type="match status" value="1"/>
</dbReference>
<keyword evidence="7" id="KW-0472">Membrane</keyword>
<keyword evidence="5" id="KW-0560">Oxidoreductase</keyword>
<keyword evidence="7" id="KW-1133">Transmembrane helix</keyword>
<gene>
    <name evidence="9" type="ORF">KFL_002970040</name>
</gene>
<evidence type="ECO:0000259" key="8">
    <source>
        <dbReference type="Pfam" id="PF01494"/>
    </source>
</evidence>
<organism evidence="9 10">
    <name type="scientific">Klebsormidium nitens</name>
    <name type="common">Green alga</name>
    <name type="synonym">Ulothrix nitens</name>
    <dbReference type="NCBI Taxonomy" id="105231"/>
    <lineage>
        <taxon>Eukaryota</taxon>
        <taxon>Viridiplantae</taxon>
        <taxon>Streptophyta</taxon>
        <taxon>Klebsormidiophyceae</taxon>
        <taxon>Klebsormidiales</taxon>
        <taxon>Klebsormidiaceae</taxon>
        <taxon>Klebsormidium</taxon>
    </lineage>
</organism>
<proteinExistence type="predicted"/>
<dbReference type="GO" id="GO:0004502">
    <property type="term" value="F:kynurenine 3-monooxygenase activity"/>
    <property type="evidence" value="ECO:0000318"/>
    <property type="project" value="GO_Central"/>
</dbReference>
<evidence type="ECO:0000256" key="6">
    <source>
        <dbReference type="ARBA" id="ARBA00023033"/>
    </source>
</evidence>
<evidence type="ECO:0000256" key="7">
    <source>
        <dbReference type="SAM" id="Phobius"/>
    </source>
</evidence>
<evidence type="ECO:0000256" key="5">
    <source>
        <dbReference type="ARBA" id="ARBA00023002"/>
    </source>
</evidence>
<dbReference type="Pfam" id="PF13450">
    <property type="entry name" value="NAD_binding_8"/>
    <property type="match status" value="1"/>
</dbReference>
<dbReference type="Proteomes" id="UP000054558">
    <property type="component" value="Unassembled WGS sequence"/>
</dbReference>
<dbReference type="OMA" id="REFMFIA"/>
<protein>
    <submittedName>
        <fullName evidence="9">Kynurenine 3-monooxygenase and related flavoprotein monooxygenases</fullName>
    </submittedName>
</protein>
<keyword evidence="3" id="KW-0274">FAD</keyword>
<dbReference type="PANTHER" id="PTHR46028:SF2">
    <property type="entry name" value="KYNURENINE 3-MONOOXYGENASE"/>
    <property type="match status" value="1"/>
</dbReference>
<accession>A0A1Y1ICX9</accession>
<sequence>MMGTPPQDEGRNGAPLRAVVVGGGPAGCVTAFFLAKRGFQVEVFERRAGIARPQETADLTKEEVRATVFDRSETRSYAMMLTKRAFVALDAAGVELPHWIGQRIRGSRRNLKTGKVVQNEYGATTDNRTVARQTLTAWLLHHLQDSFPDKARIHLGYGFVGFKEGGRVALFEKVRTTSDAGNGVDADVREGTELLEAPFDLLVGADGVSSSVRTHLLKKEEAEGTPAGECELTCSQTMSLTLYKTLVIPPSVALRHGFEGPTREYLNVWQSGIMMVPMGDGSLWGGSMAPRLVGATSPETVTSALSKEAPTLLPLLQDTNPDFAQQFVEQPAIPQGTTTVLSRFHSGHVVLVGDAAHSMVPELGQGCNTAIEDCLVLNESLDALGVRGDASPGAIPKALKEFTARRLPDARAIQALNAKRFFPRTFLERIKFVGIIMLSKLAPPLIGTPSFFMLFTTTPFRRILAQKEREDRTWMALQASVVAAGLGIATYACSTWLPAWK</sequence>
<dbReference type="STRING" id="105231.A0A1Y1ICX9"/>
<evidence type="ECO:0000256" key="2">
    <source>
        <dbReference type="ARBA" id="ARBA00022630"/>
    </source>
</evidence>
<dbReference type="Pfam" id="PF01494">
    <property type="entry name" value="FAD_binding_3"/>
    <property type="match status" value="1"/>
</dbReference>
<evidence type="ECO:0000256" key="1">
    <source>
        <dbReference type="ARBA" id="ARBA00001974"/>
    </source>
</evidence>
<dbReference type="EMBL" id="DF237246">
    <property type="protein sequence ID" value="GAQ86566.1"/>
    <property type="molecule type" value="Genomic_DNA"/>
</dbReference>
<dbReference type="GO" id="GO:0071949">
    <property type="term" value="F:FAD binding"/>
    <property type="evidence" value="ECO:0007669"/>
    <property type="project" value="InterPro"/>
</dbReference>
<dbReference type="PRINTS" id="PR00420">
    <property type="entry name" value="RNGMNOXGNASE"/>
</dbReference>
<feature type="transmembrane region" description="Helical" evidence="7">
    <location>
        <begin position="476"/>
        <end position="497"/>
    </location>
</feature>
<dbReference type="Gene3D" id="3.50.50.60">
    <property type="entry name" value="FAD/NAD(P)-binding domain"/>
    <property type="match status" value="1"/>
</dbReference>
<keyword evidence="6 9" id="KW-0503">Monooxygenase</keyword>
<comment type="cofactor">
    <cofactor evidence="1">
        <name>FAD</name>
        <dbReference type="ChEBI" id="CHEBI:57692"/>
    </cofactor>
</comment>
<dbReference type="GO" id="GO:0070189">
    <property type="term" value="P:kynurenine metabolic process"/>
    <property type="evidence" value="ECO:0000318"/>
    <property type="project" value="GO_Central"/>
</dbReference>
<keyword evidence="10" id="KW-1185">Reference proteome</keyword>
<dbReference type="InterPro" id="IPR002938">
    <property type="entry name" value="FAD-bd"/>
</dbReference>